<keyword evidence="3" id="KW-0378">Hydrolase</keyword>
<feature type="compositionally biased region" description="Polar residues" evidence="1">
    <location>
        <begin position="432"/>
        <end position="441"/>
    </location>
</feature>
<keyword evidence="3" id="KW-0255">Endonuclease</keyword>
<organism evidence="3 4">
    <name type="scientific">Streptomyces dengpaensis</name>
    <dbReference type="NCBI Taxonomy" id="2049881"/>
    <lineage>
        <taxon>Bacteria</taxon>
        <taxon>Bacillati</taxon>
        <taxon>Actinomycetota</taxon>
        <taxon>Actinomycetes</taxon>
        <taxon>Kitasatosporales</taxon>
        <taxon>Streptomycetaceae</taxon>
        <taxon>Streptomyces</taxon>
    </lineage>
</organism>
<dbReference type="InterPro" id="IPR003615">
    <property type="entry name" value="HNH_nuc"/>
</dbReference>
<protein>
    <submittedName>
        <fullName evidence="3">HNH endonuclease</fullName>
    </submittedName>
</protein>
<sequence>MAVAVESEVDVPSGVTDEWVAELRECAPSVETVGLLVELAGEGLSARGRIDALGAFERHIAWLQGLQVELLAAIGEYVESGSDAASVGEDFDTRQLREWDSTSDEVACALRLASDTGSRRLVVAQQLCSRYPATLALLKSGDISYLQAQAMTELCAVLEPATAGQVEAVMLTKMPALAVGQTRAALRRQIHKADPDGAEERHRRRKQDRETVCYPQDDGMALFGAVLPAQQAAQMEQAVDAHAATFDNDGRTLAQKRADALYDLVVNRAGAVADCGVPARGRASAVVQVTVPLDVLVGADDGPADLKGYGPITAGQAREIAFAPGTIWRRLITDPGSGLLVKADPTTYRPTADAERQVIARDQYCAFPSCRMPAHRCDVDHVRPFDHERPEAGGLTVPENLQPLCRRHHRLKTHHPGWKVARDPRTGIARWTSPTGHTYSNAPPVYRE</sequence>
<evidence type="ECO:0000313" key="4">
    <source>
        <dbReference type="Proteomes" id="UP000238413"/>
    </source>
</evidence>
<accession>A0ABN5IDY1</accession>
<dbReference type="Pfam" id="PF02720">
    <property type="entry name" value="DUF222"/>
    <property type="match status" value="1"/>
</dbReference>
<evidence type="ECO:0000256" key="1">
    <source>
        <dbReference type="SAM" id="MobiDB-lite"/>
    </source>
</evidence>
<dbReference type="SMART" id="SM00507">
    <property type="entry name" value="HNHc"/>
    <property type="match status" value="1"/>
</dbReference>
<dbReference type="InterPro" id="IPR003870">
    <property type="entry name" value="DUF222"/>
</dbReference>
<keyword evidence="4" id="KW-1185">Reference proteome</keyword>
<dbReference type="RefSeq" id="WP_099505327.1">
    <property type="nucleotide sequence ID" value="NZ_CP026652.1"/>
</dbReference>
<feature type="region of interest" description="Disordered" evidence="1">
    <location>
        <begin position="429"/>
        <end position="448"/>
    </location>
</feature>
<name>A0ABN5IDY1_9ACTN</name>
<feature type="domain" description="HNH nuclease" evidence="2">
    <location>
        <begin position="353"/>
        <end position="410"/>
    </location>
</feature>
<evidence type="ECO:0000313" key="3">
    <source>
        <dbReference type="EMBL" id="AVH61414.1"/>
    </source>
</evidence>
<dbReference type="CDD" id="cd00085">
    <property type="entry name" value="HNHc"/>
    <property type="match status" value="1"/>
</dbReference>
<keyword evidence="3" id="KW-0540">Nuclease</keyword>
<evidence type="ECO:0000259" key="2">
    <source>
        <dbReference type="SMART" id="SM00507"/>
    </source>
</evidence>
<dbReference type="Proteomes" id="UP000238413">
    <property type="component" value="Chromosome"/>
</dbReference>
<dbReference type="EMBL" id="CP026652">
    <property type="protein sequence ID" value="AVH61414.1"/>
    <property type="molecule type" value="Genomic_DNA"/>
</dbReference>
<proteinExistence type="predicted"/>
<gene>
    <name evidence="3" type="ORF">C4B68_25295</name>
</gene>
<dbReference type="Gene3D" id="1.10.30.50">
    <property type="match status" value="1"/>
</dbReference>
<dbReference type="GO" id="GO:0004519">
    <property type="term" value="F:endonuclease activity"/>
    <property type="evidence" value="ECO:0007669"/>
    <property type="project" value="UniProtKB-KW"/>
</dbReference>
<reference evidence="3 4" key="1">
    <citation type="submission" date="2018-02" db="EMBL/GenBank/DDBJ databases">
        <title>Complete genome sequence of Streptomyces dengpaensis, the producer of angucyclines.</title>
        <authorList>
            <person name="Yumei L."/>
        </authorList>
    </citation>
    <scope>NUCLEOTIDE SEQUENCE [LARGE SCALE GENOMIC DNA]</scope>
    <source>
        <strain evidence="3 4">XZHG99</strain>
    </source>
</reference>